<dbReference type="InterPro" id="IPR006311">
    <property type="entry name" value="TAT_signal"/>
</dbReference>
<dbReference type="Gene3D" id="1.50.10.10">
    <property type="match status" value="1"/>
</dbReference>
<comment type="caution">
    <text evidence="2">The sequence shown here is derived from an EMBL/GenBank/DDBJ whole genome shotgun (WGS) entry which is preliminary data.</text>
</comment>
<reference evidence="2" key="1">
    <citation type="submission" date="2022-03" db="EMBL/GenBank/DDBJ databases">
        <title>Streptomyces 7R015 and 7R016 isolated from Barleria lupulina in Thailand.</title>
        <authorList>
            <person name="Kanchanasin P."/>
            <person name="Phongsopitanun W."/>
            <person name="Tanasupawat S."/>
        </authorList>
    </citation>
    <scope>NUCLEOTIDE SEQUENCE</scope>
    <source>
        <strain evidence="2">7R015</strain>
    </source>
</reference>
<accession>A0ABS9Y959</accession>
<dbReference type="Pfam" id="PF22422">
    <property type="entry name" value="MGH1-like_GH"/>
    <property type="match status" value="1"/>
</dbReference>
<dbReference type="Gene3D" id="2.60.420.10">
    <property type="entry name" value="Maltose phosphorylase, domain 3"/>
    <property type="match status" value="1"/>
</dbReference>
<dbReference type="InterPro" id="IPR008928">
    <property type="entry name" value="6-hairpin_glycosidase_sf"/>
</dbReference>
<dbReference type="PROSITE" id="PS51318">
    <property type="entry name" value="TAT"/>
    <property type="match status" value="1"/>
</dbReference>
<proteinExistence type="predicted"/>
<dbReference type="Proteomes" id="UP001165269">
    <property type="component" value="Unassembled WGS sequence"/>
</dbReference>
<evidence type="ECO:0000313" key="3">
    <source>
        <dbReference type="Proteomes" id="UP001165269"/>
    </source>
</evidence>
<dbReference type="InterPro" id="IPR054491">
    <property type="entry name" value="MGH1-like_GH"/>
</dbReference>
<gene>
    <name evidence="2" type="ORF">MQP27_21940</name>
</gene>
<dbReference type="RefSeq" id="WP_242766996.1">
    <property type="nucleotide sequence ID" value="NZ_JALDAY010000006.1"/>
</dbReference>
<evidence type="ECO:0000313" key="2">
    <source>
        <dbReference type="EMBL" id="MCI3273756.1"/>
    </source>
</evidence>
<protein>
    <recommendedName>
        <fullName evidence="1">Mannosylglycerate hydrolase MGH1-like glycoside hydrolase domain-containing protein</fullName>
    </recommendedName>
</protein>
<dbReference type="InterPro" id="IPR012341">
    <property type="entry name" value="6hp_glycosidase-like_sf"/>
</dbReference>
<evidence type="ECO:0000259" key="1">
    <source>
        <dbReference type="Pfam" id="PF22422"/>
    </source>
</evidence>
<sequence length="518" mass="55440">MPVEERSSRGRLSRRGFLAAVTVLGAASARTAAQGNGYTMPTLAFADPAVQHRLGTLYSTALATLAGRHTIDADPSVYDRAGLLAYPPGTVVRAGGGYPAPQRWTRDAAVNAWSGVSLLAPAVGRNTLWSVVDRGPGGLVVQQDDQWWDQVVWIVAALHHYRVTGDRVFLTRAHETSANTLAARRTSDFDPAYGLFRGPGFMNDGISGYPSPPASAQAHSSFVLDHPGTERLMCLSTNCLYYSALSALADMADALGEPTRAVSLQAEAARLRKAVDRHLWREDAGTYAYFVREDGHVDTSQEGAGLALAVLCGVADARRARLLLDGTHWQPHGIVNVWPHFPRFDDSGPGRHNVMVWPMVHGLYGNAAAGAGRADLFERAVDRLAALVSASDDDFYELYDSVTGAVDGGWQEGGSGRAEHFVSQPDQTWSATAYLRLVNEGLFGLTFTEDAVRLRPCLPPGWGAVSLRGLAYRDMTLDLTLSGGGSRVRACTIDGRAAAPVVPADGTGHHSVDLVLGI</sequence>
<dbReference type="SUPFAM" id="SSF48208">
    <property type="entry name" value="Six-hairpin glycosidases"/>
    <property type="match status" value="1"/>
</dbReference>
<keyword evidence="3" id="KW-1185">Reference proteome</keyword>
<name>A0ABS9Y959_9ACTN</name>
<organism evidence="2 3">
    <name type="scientific">Streptomyces cylindrosporus</name>
    <dbReference type="NCBI Taxonomy" id="2927583"/>
    <lineage>
        <taxon>Bacteria</taxon>
        <taxon>Bacillati</taxon>
        <taxon>Actinomycetota</taxon>
        <taxon>Actinomycetes</taxon>
        <taxon>Kitasatosporales</taxon>
        <taxon>Streptomycetaceae</taxon>
        <taxon>Streptomyces</taxon>
    </lineage>
</organism>
<dbReference type="EMBL" id="JALDAY010000006">
    <property type="protein sequence ID" value="MCI3273756.1"/>
    <property type="molecule type" value="Genomic_DNA"/>
</dbReference>
<feature type="domain" description="Mannosylglycerate hydrolase MGH1-like glycoside hydrolase" evidence="1">
    <location>
        <begin position="230"/>
        <end position="409"/>
    </location>
</feature>